<dbReference type="EMBL" id="CP002780">
    <property type="protein sequence ID" value="AEG58744.1"/>
    <property type="molecule type" value="Genomic_DNA"/>
</dbReference>
<sequence>MKTTGREVRHIQRTHPPGRVQVVKQARGLVRFLLILGKQPRRKVLWVNPSEKTNS</sequence>
<protein>
    <submittedName>
        <fullName evidence="1">Uncharacterized protein</fullName>
    </submittedName>
</protein>
<evidence type="ECO:0000313" key="1">
    <source>
        <dbReference type="EMBL" id="AEG58744.1"/>
    </source>
</evidence>
<dbReference type="Proteomes" id="UP000009234">
    <property type="component" value="Chromosome"/>
</dbReference>
<organism evidence="1 2">
    <name type="scientific">Desulforamulus ruminis (strain ATCC 23193 / DSM 2154 / NCIMB 8452 / DL)</name>
    <name type="common">Desulfotomaculum ruminis</name>
    <dbReference type="NCBI Taxonomy" id="696281"/>
    <lineage>
        <taxon>Bacteria</taxon>
        <taxon>Bacillati</taxon>
        <taxon>Bacillota</taxon>
        <taxon>Clostridia</taxon>
        <taxon>Eubacteriales</taxon>
        <taxon>Peptococcaceae</taxon>
        <taxon>Desulforamulus</taxon>
    </lineage>
</organism>
<proteinExistence type="predicted"/>
<dbReference type="KEGG" id="dru:Desru_0458"/>
<reference evidence="1 2" key="2">
    <citation type="journal article" date="2012" name="Stand. Genomic Sci.">
        <title>Complete genome sequence of the sulfate-reducing firmicute Desulfotomaculum ruminis type strain (DL(T)).</title>
        <authorList>
            <person name="Spring S."/>
            <person name="Visser M."/>
            <person name="Lu M."/>
            <person name="Copeland A."/>
            <person name="Lapidus A."/>
            <person name="Lucas S."/>
            <person name="Cheng J.F."/>
            <person name="Han C."/>
            <person name="Tapia R."/>
            <person name="Goodwin L.A."/>
            <person name="Pitluck S."/>
            <person name="Ivanova N."/>
            <person name="Land M."/>
            <person name="Hauser L."/>
            <person name="Larimer F."/>
            <person name="Rohde M."/>
            <person name="Goker M."/>
            <person name="Detter J.C."/>
            <person name="Kyrpides N.C."/>
            <person name="Woyke T."/>
            <person name="Schaap P.J."/>
            <person name="Plugge C.M."/>
            <person name="Muyzer G."/>
            <person name="Kuever J."/>
            <person name="Pereira I.A."/>
            <person name="Parshina S.N."/>
            <person name="Bernier-Latmani R."/>
            <person name="Stams A.J."/>
            <person name="Klenk H.P."/>
        </authorList>
    </citation>
    <scope>NUCLEOTIDE SEQUENCE [LARGE SCALE GENOMIC DNA]</scope>
    <source>
        <strain evidence="2">ATCC 23193 / DSM 2154 / NCIB 8452 / DL</strain>
    </source>
</reference>
<keyword evidence="2" id="KW-1185">Reference proteome</keyword>
<dbReference type="HOGENOM" id="CLU_3024777_0_0_9"/>
<reference evidence="2" key="1">
    <citation type="submission" date="2011-05" db="EMBL/GenBank/DDBJ databases">
        <title>Complete sequence of Desulfotomaculum ruminis DSM 2154.</title>
        <authorList>
            <person name="Lucas S."/>
            <person name="Copeland A."/>
            <person name="Lapidus A."/>
            <person name="Cheng J.-F."/>
            <person name="Goodwin L."/>
            <person name="Pitluck S."/>
            <person name="Lu M."/>
            <person name="Detter J.C."/>
            <person name="Han C."/>
            <person name="Tapia R."/>
            <person name="Land M."/>
            <person name="Hauser L."/>
            <person name="Kyrpides N."/>
            <person name="Ivanova N."/>
            <person name="Mikhailova N."/>
            <person name="Pagani I."/>
            <person name="Stams A.J.M."/>
            <person name="Plugge C.M."/>
            <person name="Muyzer G."/>
            <person name="Kuever J."/>
            <person name="Parshina S.N."/>
            <person name="Ivanova A.E."/>
            <person name="Nazina T.N."/>
            <person name="Brambilla E."/>
            <person name="Spring S."/>
            <person name="Klenk H.-P."/>
            <person name="Woyke T."/>
        </authorList>
    </citation>
    <scope>NUCLEOTIDE SEQUENCE [LARGE SCALE GENOMIC DNA]</scope>
    <source>
        <strain evidence="2">ATCC 23193 / DSM 2154 / NCIB 8452 / DL</strain>
    </source>
</reference>
<dbReference type="STRING" id="696281.Desru_0458"/>
<accession>F6DRJ0</accession>
<evidence type="ECO:0000313" key="2">
    <source>
        <dbReference type="Proteomes" id="UP000009234"/>
    </source>
</evidence>
<dbReference type="AlphaFoldDB" id="F6DRJ0"/>
<dbReference type="RefSeq" id="WP_013840519.1">
    <property type="nucleotide sequence ID" value="NC_015589.1"/>
</dbReference>
<gene>
    <name evidence="1" type="ordered locus">Desru_0458</name>
</gene>
<name>F6DRJ0_DESRL</name>